<feature type="transmembrane region" description="Helical" evidence="2">
    <location>
        <begin position="24"/>
        <end position="43"/>
    </location>
</feature>
<feature type="compositionally biased region" description="Low complexity" evidence="1">
    <location>
        <begin position="740"/>
        <end position="750"/>
    </location>
</feature>
<feature type="transmembrane region" description="Helical" evidence="2">
    <location>
        <begin position="166"/>
        <end position="189"/>
    </location>
</feature>
<reference evidence="3 4" key="1">
    <citation type="submission" date="2023-09" db="EMBL/GenBank/DDBJ databases">
        <title>Pangenome analysis of Batrachochytrium dendrobatidis and related Chytrids.</title>
        <authorList>
            <person name="Yacoub M.N."/>
            <person name="Stajich J.E."/>
            <person name="James T.Y."/>
        </authorList>
    </citation>
    <scope>NUCLEOTIDE SEQUENCE [LARGE SCALE GENOMIC DNA]</scope>
    <source>
        <strain evidence="3 4">JEL0888</strain>
    </source>
</reference>
<dbReference type="Proteomes" id="UP001527925">
    <property type="component" value="Unassembled WGS sequence"/>
</dbReference>
<keyword evidence="2" id="KW-0472">Membrane</keyword>
<organism evidence="3 4">
    <name type="scientific">Polyrhizophydium stewartii</name>
    <dbReference type="NCBI Taxonomy" id="2732419"/>
    <lineage>
        <taxon>Eukaryota</taxon>
        <taxon>Fungi</taxon>
        <taxon>Fungi incertae sedis</taxon>
        <taxon>Chytridiomycota</taxon>
        <taxon>Chytridiomycota incertae sedis</taxon>
        <taxon>Chytridiomycetes</taxon>
        <taxon>Rhizophydiales</taxon>
        <taxon>Rhizophydiales incertae sedis</taxon>
        <taxon>Polyrhizophydium</taxon>
    </lineage>
</organism>
<evidence type="ECO:0008006" key="5">
    <source>
        <dbReference type="Google" id="ProtNLM"/>
    </source>
</evidence>
<feature type="transmembrane region" description="Helical" evidence="2">
    <location>
        <begin position="564"/>
        <end position="584"/>
    </location>
</feature>
<feature type="transmembrane region" description="Helical" evidence="2">
    <location>
        <begin position="55"/>
        <end position="80"/>
    </location>
</feature>
<evidence type="ECO:0000313" key="4">
    <source>
        <dbReference type="Proteomes" id="UP001527925"/>
    </source>
</evidence>
<protein>
    <recommendedName>
        <fullName evidence="5">G protein-coupled receptor</fullName>
    </recommendedName>
</protein>
<feature type="transmembrane region" description="Helical" evidence="2">
    <location>
        <begin position="119"/>
        <end position="137"/>
    </location>
</feature>
<feature type="compositionally biased region" description="Low complexity" evidence="1">
    <location>
        <begin position="619"/>
        <end position="631"/>
    </location>
</feature>
<dbReference type="EMBL" id="JADGIZ020000040">
    <property type="protein sequence ID" value="KAL2913900.1"/>
    <property type="molecule type" value="Genomic_DNA"/>
</dbReference>
<keyword evidence="2" id="KW-1133">Transmembrane helix</keyword>
<accession>A0ABR4N302</accession>
<feature type="region of interest" description="Disordered" evidence="1">
    <location>
        <begin position="600"/>
        <end position="631"/>
    </location>
</feature>
<feature type="compositionally biased region" description="Basic residues" evidence="1">
    <location>
        <begin position="729"/>
        <end position="738"/>
    </location>
</feature>
<feature type="transmembrane region" description="Helical" evidence="2">
    <location>
        <begin position="86"/>
        <end position="107"/>
    </location>
</feature>
<evidence type="ECO:0000313" key="3">
    <source>
        <dbReference type="EMBL" id="KAL2913900.1"/>
    </source>
</evidence>
<keyword evidence="4" id="KW-1185">Reference proteome</keyword>
<comment type="caution">
    <text evidence="3">The sequence shown here is derived from an EMBL/GenBank/DDBJ whole genome shotgun (WGS) entry which is preliminary data.</text>
</comment>
<feature type="transmembrane region" description="Helical" evidence="2">
    <location>
        <begin position="395"/>
        <end position="416"/>
    </location>
</feature>
<feature type="compositionally biased region" description="Acidic residues" evidence="1">
    <location>
        <begin position="751"/>
        <end position="760"/>
    </location>
</feature>
<feature type="transmembrane region" description="Helical" evidence="2">
    <location>
        <begin position="654"/>
        <end position="676"/>
    </location>
</feature>
<sequence>MAGFFERDDILYFVRPRFLYSFEYAALVLEIAGFACALANAVFLITKLRAVPTSLLFRSLLAVTLCVIVFNTAHFFLIYFSFSRAALTATTWSCTAAQVLIVFVKANSIKLFVPNIRRWIINCLYAANTVLSLLFALPRLFRGPVFIDANEPGILSSWYRATNAFWPIYVAIYDLGICTFVALKIAALARRAIKIRQQLTSTTAPSTTRTSEPDSAQVWTTSAQVQAEFRAKVRNTAISLFGFLLIGIVNIYANVKYSYYQTDLSPYGILAACAYVQICVACAGPHIVFVSLMLHNISQIVASSYKKLIASKNRTAQAAGANIQKAPNIAKNHALRNEASRAATSTSTLGYPARTFHSRQLRRFPANATTEETGFFDRDPLSYFARPRFELSIEYFALGFEIVGLLFAAGNCVFLANKLRRASSGFMLKGLLIVSLLVITMIISQFFLIYWTFSRASVMATTWSCTAAQVLLIFVTTDTIKVFVPNIQGWVLPTLRAINGSIAIALATPGLLRGPLFVDTNAPGIVTAWYRATNAIWCVRVLGSLGHAIVTADNGTSPLRTMPLSGYVFFYDFCICVFIAYQIYHVSRTNMYNLHGVTQSSAGGSRPNSPEAVRSGGQVTSASTLPTATTAVPTSPVNTDFAAIKAEFKNKVRITVVTLVLFLMIIIANVHANFSFNYYASNFSMVNMLYACAYIQIGLGCGGPHVAFISIMLYNVTQLLLASRGTSSGRKRRAKGKAGKTGTRAATSGDTSDDSSTERK</sequence>
<feature type="transmembrane region" description="Helical" evidence="2">
    <location>
        <begin position="237"/>
        <end position="255"/>
    </location>
</feature>
<evidence type="ECO:0000256" key="1">
    <source>
        <dbReference type="SAM" id="MobiDB-lite"/>
    </source>
</evidence>
<feature type="transmembrane region" description="Helical" evidence="2">
    <location>
        <begin position="428"/>
        <end position="451"/>
    </location>
</feature>
<feature type="region of interest" description="Disordered" evidence="1">
    <location>
        <begin position="726"/>
        <end position="760"/>
    </location>
</feature>
<evidence type="ECO:0000256" key="2">
    <source>
        <dbReference type="SAM" id="Phobius"/>
    </source>
</evidence>
<name>A0ABR4N302_9FUNG</name>
<feature type="transmembrane region" description="Helical" evidence="2">
    <location>
        <begin position="688"/>
        <end position="714"/>
    </location>
</feature>
<feature type="transmembrane region" description="Helical" evidence="2">
    <location>
        <begin position="267"/>
        <end position="294"/>
    </location>
</feature>
<proteinExistence type="predicted"/>
<gene>
    <name evidence="3" type="ORF">HK105_206634</name>
</gene>
<keyword evidence="2" id="KW-0812">Transmembrane</keyword>